<evidence type="ECO:0000313" key="4">
    <source>
        <dbReference type="Proteomes" id="UP000704529"/>
    </source>
</evidence>
<name>A0AA40ZW75_9SPHN</name>
<evidence type="ECO:0000313" key="1">
    <source>
        <dbReference type="EMBL" id="MBB4611452.1"/>
    </source>
</evidence>
<keyword evidence="3" id="KW-1185">Reference proteome</keyword>
<dbReference type="InterPro" id="IPR022243">
    <property type="entry name" value="DUF3768"/>
</dbReference>
<dbReference type="Proteomes" id="UP000704529">
    <property type="component" value="Unassembled WGS sequence"/>
</dbReference>
<dbReference type="EMBL" id="JACHNX010000029">
    <property type="protein sequence ID" value="MBB4611452.1"/>
    <property type="molecule type" value="Genomic_DNA"/>
</dbReference>
<dbReference type="RefSeq" id="WP_184106741.1">
    <property type="nucleotide sequence ID" value="NZ_JACHNX010000029.1"/>
</dbReference>
<sequence>MTDQTDRADAIRVLNDAARAVPGVTCRANITIGVQSLSEADRIAVLRNVVGFSKFDGDNDPHGERDFGTIYKLASGDWTQNRPTDSNDIAVTVFWKIDYYDNRLEYGSEAPWDASKTTRVLTIMLASEY</sequence>
<evidence type="ECO:0000313" key="3">
    <source>
        <dbReference type="Proteomes" id="UP000584663"/>
    </source>
</evidence>
<reference evidence="2" key="2">
    <citation type="submission" date="2021-01" db="EMBL/GenBank/DDBJ databases">
        <title>Genome Sequencing of Type Strains.</title>
        <authorList>
            <person name="Lemaire J.F."/>
            <person name="Inderbitzin P."/>
            <person name="Collins S.B."/>
            <person name="Wespe N."/>
            <person name="Knight-Connoni V."/>
        </authorList>
    </citation>
    <scope>NUCLEOTIDE SEQUENCE</scope>
    <source>
        <strain evidence="2">DSM 14562</strain>
    </source>
</reference>
<dbReference type="Pfam" id="PF12599">
    <property type="entry name" value="DUF3768"/>
    <property type="match status" value="1"/>
</dbReference>
<dbReference type="AlphaFoldDB" id="A0AA40ZW75"/>
<proteinExistence type="predicted"/>
<gene>
    <name evidence="1" type="ORF">GGQ89_003699</name>
    <name evidence="2" type="ORF">JYA60_00905</name>
</gene>
<dbReference type="Proteomes" id="UP000584663">
    <property type="component" value="Unassembled WGS sequence"/>
</dbReference>
<reference evidence="1 3" key="1">
    <citation type="submission" date="2020-08" db="EMBL/GenBank/DDBJ databases">
        <title>Genomic Encyclopedia of Type Strains, Phase IV (KMG-IV): sequencing the most valuable type-strain genomes for metagenomic binning, comparative biology and taxonomic classification.</title>
        <authorList>
            <person name="Goeker M."/>
        </authorList>
    </citation>
    <scope>NUCLEOTIDE SEQUENCE [LARGE SCALE GENOMIC DNA]</scope>
    <source>
        <strain evidence="1 3">DSM 14562</strain>
    </source>
</reference>
<dbReference type="EMBL" id="JAFHKU010000074">
    <property type="protein sequence ID" value="MBN3556802.1"/>
    <property type="molecule type" value="Genomic_DNA"/>
</dbReference>
<comment type="caution">
    <text evidence="2">The sequence shown here is derived from an EMBL/GenBank/DDBJ whole genome shotgun (WGS) entry which is preliminary data.</text>
</comment>
<accession>A0AA40ZW75</accession>
<protein>
    <submittedName>
        <fullName evidence="2">DUF3768 domain-containing protein</fullName>
    </submittedName>
</protein>
<organism evidence="2 4">
    <name type="scientific">Sphingomonas yabuuchiae</name>
    <dbReference type="NCBI Taxonomy" id="172044"/>
    <lineage>
        <taxon>Bacteria</taxon>
        <taxon>Pseudomonadati</taxon>
        <taxon>Pseudomonadota</taxon>
        <taxon>Alphaproteobacteria</taxon>
        <taxon>Sphingomonadales</taxon>
        <taxon>Sphingomonadaceae</taxon>
        <taxon>Sphingomonas</taxon>
    </lineage>
</organism>
<evidence type="ECO:0000313" key="2">
    <source>
        <dbReference type="EMBL" id="MBN3556802.1"/>
    </source>
</evidence>